<reference evidence="1" key="1">
    <citation type="submission" date="2019-08" db="EMBL/GenBank/DDBJ databases">
        <authorList>
            <person name="Kucharzyk K."/>
            <person name="Murdoch R.W."/>
            <person name="Higgins S."/>
            <person name="Loffler F."/>
        </authorList>
    </citation>
    <scope>NUCLEOTIDE SEQUENCE</scope>
</reference>
<evidence type="ECO:0000313" key="1">
    <source>
        <dbReference type="EMBL" id="MPN08259.1"/>
    </source>
</evidence>
<protein>
    <submittedName>
        <fullName evidence="1">Uncharacterized protein</fullName>
    </submittedName>
</protein>
<name>A0A645F499_9ZZZZ</name>
<gene>
    <name evidence="1" type="ORF">SDC9_155541</name>
</gene>
<dbReference type="EMBL" id="VSSQ01054287">
    <property type="protein sequence ID" value="MPN08259.1"/>
    <property type="molecule type" value="Genomic_DNA"/>
</dbReference>
<sequence>MVFLSGINGFHCLVRVIGHQWVTVKDEGDQRFLIFPVQVPLTQVHLAYKIHLGFAEGCADGGSLR</sequence>
<dbReference type="AlphaFoldDB" id="A0A645F499"/>
<accession>A0A645F499</accession>
<organism evidence="1">
    <name type="scientific">bioreactor metagenome</name>
    <dbReference type="NCBI Taxonomy" id="1076179"/>
    <lineage>
        <taxon>unclassified sequences</taxon>
        <taxon>metagenomes</taxon>
        <taxon>ecological metagenomes</taxon>
    </lineage>
</organism>
<proteinExistence type="predicted"/>
<comment type="caution">
    <text evidence="1">The sequence shown here is derived from an EMBL/GenBank/DDBJ whole genome shotgun (WGS) entry which is preliminary data.</text>
</comment>